<name>A0A317XR62_9BASI</name>
<dbReference type="Proteomes" id="UP000246740">
    <property type="component" value="Unassembled WGS sequence"/>
</dbReference>
<evidence type="ECO:0000313" key="2">
    <source>
        <dbReference type="Proteomes" id="UP000246740"/>
    </source>
</evidence>
<protein>
    <submittedName>
        <fullName evidence="1">Uncharacterized protein</fullName>
    </submittedName>
</protein>
<sequence>MDNARPALLLRGETRLLMYCMSCLCSWRCAEVRQRDHQSSSSGCRAAQTAVVVWLLGMRDGIPLCVSMYWSNDIYTVYIILPPTSTNPSSNIYTILCPHSAPDKHLTAAYTSTT</sequence>
<reference evidence="1 2" key="1">
    <citation type="journal article" date="2018" name="Mol. Biol. Evol.">
        <title>Broad Genomic Sampling Reveals a Smut Pathogenic Ancestry of the Fungal Clade Ustilaginomycotina.</title>
        <authorList>
            <person name="Kijpornyongpan T."/>
            <person name="Mondo S.J."/>
            <person name="Barry K."/>
            <person name="Sandor L."/>
            <person name="Lee J."/>
            <person name="Lipzen A."/>
            <person name="Pangilinan J."/>
            <person name="LaButti K."/>
            <person name="Hainaut M."/>
            <person name="Henrissat B."/>
            <person name="Grigoriev I.V."/>
            <person name="Spatafora J.W."/>
            <person name="Aime M.C."/>
        </authorList>
    </citation>
    <scope>NUCLEOTIDE SEQUENCE [LARGE SCALE GENOMIC DNA]</scope>
    <source>
        <strain evidence="1 2">MCA 3645</strain>
    </source>
</reference>
<dbReference type="EMBL" id="KZ819192">
    <property type="protein sequence ID" value="PWZ00737.1"/>
    <property type="molecule type" value="Genomic_DNA"/>
</dbReference>
<dbReference type="InParanoid" id="A0A317XR62"/>
<evidence type="ECO:0000313" key="1">
    <source>
        <dbReference type="EMBL" id="PWZ00737.1"/>
    </source>
</evidence>
<accession>A0A317XR62</accession>
<dbReference type="AlphaFoldDB" id="A0A317XR62"/>
<keyword evidence="2" id="KW-1185">Reference proteome</keyword>
<proteinExistence type="predicted"/>
<organism evidence="1 2">
    <name type="scientific">Testicularia cyperi</name>
    <dbReference type="NCBI Taxonomy" id="1882483"/>
    <lineage>
        <taxon>Eukaryota</taxon>
        <taxon>Fungi</taxon>
        <taxon>Dikarya</taxon>
        <taxon>Basidiomycota</taxon>
        <taxon>Ustilaginomycotina</taxon>
        <taxon>Ustilaginomycetes</taxon>
        <taxon>Ustilaginales</taxon>
        <taxon>Anthracoideaceae</taxon>
        <taxon>Testicularia</taxon>
    </lineage>
</organism>
<gene>
    <name evidence="1" type="ORF">BCV70DRAFT_100183</name>
</gene>